<dbReference type="PANTHER" id="PTHR11070:SF2">
    <property type="entry name" value="ATP-DEPENDENT DNA HELICASE SRS2"/>
    <property type="match status" value="1"/>
</dbReference>
<evidence type="ECO:0000256" key="12">
    <source>
        <dbReference type="SAM" id="MobiDB-lite"/>
    </source>
</evidence>
<feature type="region of interest" description="Disordered" evidence="12">
    <location>
        <begin position="155"/>
        <end position="177"/>
    </location>
</feature>
<evidence type="ECO:0000256" key="6">
    <source>
        <dbReference type="ARBA" id="ARBA00023125"/>
    </source>
</evidence>
<reference evidence="16" key="1">
    <citation type="submission" date="2015-05" db="EMBL/GenBank/DDBJ databases">
        <authorList>
            <person name="Fogelqvist Johan"/>
        </authorList>
    </citation>
    <scope>NUCLEOTIDE SEQUENCE [LARGE SCALE GENOMIC DNA]</scope>
</reference>
<evidence type="ECO:0000256" key="11">
    <source>
        <dbReference type="PROSITE-ProRule" id="PRU00560"/>
    </source>
</evidence>
<protein>
    <recommendedName>
        <fullName evidence="9">DNA 3'-5' helicase</fullName>
        <ecNumber evidence="9">5.6.2.4</ecNumber>
    </recommendedName>
</protein>
<dbReference type="InterPro" id="IPR013986">
    <property type="entry name" value="DExx_box_DNA_helicase_dom_sf"/>
</dbReference>
<accession>A0A0G4KSJ3</accession>
<dbReference type="Gene3D" id="3.40.50.300">
    <property type="entry name" value="P-loop containing nucleotide triphosphate hydrolases"/>
    <property type="match status" value="3"/>
</dbReference>
<dbReference type="Proteomes" id="UP000045706">
    <property type="component" value="Unassembled WGS sequence"/>
</dbReference>
<evidence type="ECO:0000259" key="14">
    <source>
        <dbReference type="PROSITE" id="PS51217"/>
    </source>
</evidence>
<feature type="domain" description="UvrD-like helicase C-terminal" evidence="14">
    <location>
        <begin position="294"/>
        <end position="593"/>
    </location>
</feature>
<keyword evidence="3 11" id="KW-0378">Hydrolase</keyword>
<dbReference type="InterPro" id="IPR014017">
    <property type="entry name" value="DNA_helicase_UvrD-like_C"/>
</dbReference>
<dbReference type="Pfam" id="PF00580">
    <property type="entry name" value="UvrD-helicase"/>
    <property type="match status" value="2"/>
</dbReference>
<gene>
    <name evidence="15" type="ORF">BN1723_001880</name>
</gene>
<evidence type="ECO:0000256" key="7">
    <source>
        <dbReference type="ARBA" id="ARBA00023235"/>
    </source>
</evidence>
<dbReference type="GO" id="GO:0043138">
    <property type="term" value="F:3'-5' DNA helicase activity"/>
    <property type="evidence" value="ECO:0007669"/>
    <property type="project" value="UniProtKB-EC"/>
</dbReference>
<dbReference type="GO" id="GO:0003677">
    <property type="term" value="F:DNA binding"/>
    <property type="evidence" value="ECO:0007669"/>
    <property type="project" value="UniProtKB-KW"/>
</dbReference>
<feature type="domain" description="UvrD-like helicase ATP-binding" evidence="13">
    <location>
        <begin position="18"/>
        <end position="293"/>
    </location>
</feature>
<dbReference type="EMBL" id="CVQI01003335">
    <property type="protein sequence ID" value="CRK12631.1"/>
    <property type="molecule type" value="Genomic_DNA"/>
</dbReference>
<dbReference type="GO" id="GO:0005634">
    <property type="term" value="C:nucleus"/>
    <property type="evidence" value="ECO:0007669"/>
    <property type="project" value="TreeGrafter"/>
</dbReference>
<sequence length="715" mass="80436">MYKNVSGVTPSAAESLLASLNKAQCRAVTSSAPTVAILAGPGSGKTHTLTSRVVWLLENAGYHPADIVVATFTVKSAREMKERIGRALGDGREKKIVLGTFHSIARRYLAAYGQRIGLSQKFGIADDGDSRAVIQRICKRLGLAVDPHAVRSWISKKKAKGSEQHTAQRPNAKKPRENPEFEICFREYQDHLERSNLLDYDDLLTRCVELLRKHPSCVSNVQAVLIDEYQDTNGIQYELMRLFAQARDRITIVGDPDQSIYGWRSAEIKNLYRLLKDFPRTDEISLEENYRSSQAILDVSLKVIQQDKKRYQKLLLPVHNKGTRPVLRRLKTAANEAEWLVSEIRRAILMSGKMMNEDDVAILLRSAALSRHIESALGKSGIPYRMVGGKKFYERIEVKILIDYLRVIHQPENNDSLARIINVPRRGIGDVTIKSLVEEAETAKMDSLLASLNKAQCRAVTSSAPTVAILAGPGSGKTHTLTSRVVWLLENAGYHPADIVVATFTVKSAREMKERIGRALGDGREKKIVLGTFHSIARRYLATYGQRIGLSQKFGIADDGDSRAVIQRICKRLGLVVDPHAVRSWISKKKAKGSEQHIAQRPNAKKPRENPEFETCFREYQDHLERSNLLDYDDLLTKCVELLRKHPSCVSNVQAVLIDEYQDTNGIQYELMRLFAQARDRITIVGDPDQSIYGWRSAEIKNLIIGLHKPSWTCR</sequence>
<dbReference type="AlphaFoldDB" id="A0A0G4KSJ3"/>
<evidence type="ECO:0000256" key="10">
    <source>
        <dbReference type="ARBA" id="ARBA00048988"/>
    </source>
</evidence>
<evidence type="ECO:0000256" key="5">
    <source>
        <dbReference type="ARBA" id="ARBA00022840"/>
    </source>
</evidence>
<keyword evidence="5 11" id="KW-0067">ATP-binding</keyword>
<dbReference type="GO" id="GO:0016787">
    <property type="term" value="F:hydrolase activity"/>
    <property type="evidence" value="ECO:0007669"/>
    <property type="project" value="UniProtKB-UniRule"/>
</dbReference>
<organism evidence="15 16">
    <name type="scientific">Verticillium longisporum</name>
    <name type="common">Verticillium dahliae var. longisporum</name>
    <dbReference type="NCBI Taxonomy" id="100787"/>
    <lineage>
        <taxon>Eukaryota</taxon>
        <taxon>Fungi</taxon>
        <taxon>Dikarya</taxon>
        <taxon>Ascomycota</taxon>
        <taxon>Pezizomycotina</taxon>
        <taxon>Sordariomycetes</taxon>
        <taxon>Hypocreomycetidae</taxon>
        <taxon>Glomerellales</taxon>
        <taxon>Plectosphaerellaceae</taxon>
        <taxon>Verticillium</taxon>
    </lineage>
</organism>
<dbReference type="InterPro" id="IPR000212">
    <property type="entry name" value="DNA_helicase_UvrD/REP"/>
</dbReference>
<evidence type="ECO:0000313" key="16">
    <source>
        <dbReference type="Proteomes" id="UP000045706"/>
    </source>
</evidence>
<comment type="similarity">
    <text evidence="1">Belongs to the helicase family. UvrD subfamily.</text>
</comment>
<evidence type="ECO:0000313" key="15">
    <source>
        <dbReference type="EMBL" id="CRK12631.1"/>
    </source>
</evidence>
<keyword evidence="7" id="KW-0413">Isomerase</keyword>
<name>A0A0G4KSJ3_VERLO</name>
<feature type="binding site" evidence="11">
    <location>
        <begin position="39"/>
        <end position="46"/>
    </location>
    <ligand>
        <name>ATP</name>
        <dbReference type="ChEBI" id="CHEBI:30616"/>
    </ligand>
</feature>
<evidence type="ECO:0000256" key="2">
    <source>
        <dbReference type="ARBA" id="ARBA00022741"/>
    </source>
</evidence>
<dbReference type="PANTHER" id="PTHR11070">
    <property type="entry name" value="UVRD / RECB / PCRA DNA HELICASE FAMILY MEMBER"/>
    <property type="match status" value="1"/>
</dbReference>
<keyword evidence="2 11" id="KW-0547">Nucleotide-binding</keyword>
<comment type="catalytic activity">
    <reaction evidence="10">
        <text>ATP + H2O = ADP + phosphate + H(+)</text>
        <dbReference type="Rhea" id="RHEA:13065"/>
        <dbReference type="ChEBI" id="CHEBI:15377"/>
        <dbReference type="ChEBI" id="CHEBI:15378"/>
        <dbReference type="ChEBI" id="CHEBI:30616"/>
        <dbReference type="ChEBI" id="CHEBI:43474"/>
        <dbReference type="ChEBI" id="CHEBI:456216"/>
        <dbReference type="EC" id="5.6.2.4"/>
    </reaction>
</comment>
<dbReference type="CDD" id="cd17932">
    <property type="entry name" value="DEXQc_UvrD"/>
    <property type="match status" value="2"/>
</dbReference>
<evidence type="ECO:0000259" key="13">
    <source>
        <dbReference type="PROSITE" id="PS51198"/>
    </source>
</evidence>
<evidence type="ECO:0000256" key="3">
    <source>
        <dbReference type="ARBA" id="ARBA00022801"/>
    </source>
</evidence>
<dbReference type="Gene3D" id="1.10.10.160">
    <property type="match status" value="2"/>
</dbReference>
<keyword evidence="4 11" id="KW-0347">Helicase</keyword>
<dbReference type="InterPro" id="IPR014016">
    <property type="entry name" value="UvrD-like_ATP-bd"/>
</dbReference>
<comment type="catalytic activity">
    <reaction evidence="8">
        <text>Couples ATP hydrolysis with the unwinding of duplex DNA by translocating in the 3'-5' direction.</text>
        <dbReference type="EC" id="5.6.2.4"/>
    </reaction>
</comment>
<evidence type="ECO:0000256" key="4">
    <source>
        <dbReference type="ARBA" id="ARBA00022806"/>
    </source>
</evidence>
<feature type="binding site" evidence="11">
    <location>
        <begin position="471"/>
        <end position="478"/>
    </location>
    <ligand>
        <name>ATP</name>
        <dbReference type="ChEBI" id="CHEBI:30616"/>
    </ligand>
</feature>
<proteinExistence type="inferred from homology"/>
<evidence type="ECO:0000256" key="9">
    <source>
        <dbReference type="ARBA" id="ARBA00034808"/>
    </source>
</evidence>
<dbReference type="GO" id="GO:0005524">
    <property type="term" value="F:ATP binding"/>
    <property type="evidence" value="ECO:0007669"/>
    <property type="project" value="UniProtKB-UniRule"/>
</dbReference>
<dbReference type="PROSITE" id="PS51217">
    <property type="entry name" value="UVRD_HELICASE_CTER"/>
    <property type="match status" value="1"/>
</dbReference>
<dbReference type="GO" id="GO:0000725">
    <property type="term" value="P:recombinational repair"/>
    <property type="evidence" value="ECO:0007669"/>
    <property type="project" value="TreeGrafter"/>
</dbReference>
<dbReference type="SUPFAM" id="SSF52540">
    <property type="entry name" value="P-loop containing nucleoside triphosphate hydrolases"/>
    <property type="match status" value="2"/>
</dbReference>
<evidence type="ECO:0000256" key="8">
    <source>
        <dbReference type="ARBA" id="ARBA00034617"/>
    </source>
</evidence>
<dbReference type="InterPro" id="IPR027417">
    <property type="entry name" value="P-loop_NTPase"/>
</dbReference>
<feature type="domain" description="UvrD-like helicase ATP-binding" evidence="13">
    <location>
        <begin position="450"/>
        <end position="715"/>
    </location>
</feature>
<keyword evidence="6" id="KW-0238">DNA-binding</keyword>
<evidence type="ECO:0000256" key="1">
    <source>
        <dbReference type="ARBA" id="ARBA00009922"/>
    </source>
</evidence>
<dbReference type="PROSITE" id="PS51198">
    <property type="entry name" value="UVRD_HELICASE_ATP_BIND"/>
    <property type="match status" value="2"/>
</dbReference>
<dbReference type="EC" id="5.6.2.4" evidence="9"/>
<dbReference type="Pfam" id="PF13361">
    <property type="entry name" value="UvrD_C"/>
    <property type="match status" value="1"/>
</dbReference>